<dbReference type="AlphaFoldDB" id="A0AAV9EDH0"/>
<evidence type="ECO:0000313" key="2">
    <source>
        <dbReference type="Proteomes" id="UP001180020"/>
    </source>
</evidence>
<sequence length="73" mass="8046">MNNQSHPSTPSSTRFAHNEIPVHTLGFEKKGESAEDAFVRHVGGLLSVVAPPDWVRSIGLRDHPRHGRVVVAR</sequence>
<protein>
    <submittedName>
        <fullName evidence="1">Uncharacterized protein</fullName>
    </submittedName>
</protein>
<comment type="caution">
    <text evidence="1">The sequence shown here is derived from an EMBL/GenBank/DDBJ whole genome shotgun (WGS) entry which is preliminary data.</text>
</comment>
<dbReference type="EMBL" id="JAUJYO010000008">
    <property type="protein sequence ID" value="KAK1310403.1"/>
    <property type="molecule type" value="Genomic_DNA"/>
</dbReference>
<accession>A0AAV9EDH0</accession>
<evidence type="ECO:0000313" key="1">
    <source>
        <dbReference type="EMBL" id="KAK1310403.1"/>
    </source>
</evidence>
<proteinExistence type="predicted"/>
<reference evidence="1" key="2">
    <citation type="submission" date="2023-06" db="EMBL/GenBank/DDBJ databases">
        <authorList>
            <person name="Ma L."/>
            <person name="Liu K.-W."/>
            <person name="Li Z."/>
            <person name="Hsiao Y.-Y."/>
            <person name="Qi Y."/>
            <person name="Fu T."/>
            <person name="Tang G."/>
            <person name="Zhang D."/>
            <person name="Sun W.-H."/>
            <person name="Liu D.-K."/>
            <person name="Li Y."/>
            <person name="Chen G.-Z."/>
            <person name="Liu X.-D."/>
            <person name="Liao X.-Y."/>
            <person name="Jiang Y.-T."/>
            <person name="Yu X."/>
            <person name="Hao Y."/>
            <person name="Huang J."/>
            <person name="Zhao X.-W."/>
            <person name="Ke S."/>
            <person name="Chen Y.-Y."/>
            <person name="Wu W.-L."/>
            <person name="Hsu J.-L."/>
            <person name="Lin Y.-F."/>
            <person name="Huang M.-D."/>
            <person name="Li C.-Y."/>
            <person name="Huang L."/>
            <person name="Wang Z.-W."/>
            <person name="Zhao X."/>
            <person name="Zhong W.-Y."/>
            <person name="Peng D.-H."/>
            <person name="Ahmad S."/>
            <person name="Lan S."/>
            <person name="Zhang J.-S."/>
            <person name="Tsai W.-C."/>
            <person name="Van De Peer Y."/>
            <person name="Liu Z.-J."/>
        </authorList>
    </citation>
    <scope>NUCLEOTIDE SEQUENCE</scope>
    <source>
        <strain evidence="1">CP</strain>
        <tissue evidence="1">Leaves</tissue>
    </source>
</reference>
<keyword evidence="2" id="KW-1185">Reference proteome</keyword>
<reference evidence="1" key="1">
    <citation type="journal article" date="2023" name="Nat. Commun.">
        <title>Diploid and tetraploid genomes of Acorus and the evolution of monocots.</title>
        <authorList>
            <person name="Ma L."/>
            <person name="Liu K.W."/>
            <person name="Li Z."/>
            <person name="Hsiao Y.Y."/>
            <person name="Qi Y."/>
            <person name="Fu T."/>
            <person name="Tang G.D."/>
            <person name="Zhang D."/>
            <person name="Sun W.H."/>
            <person name="Liu D.K."/>
            <person name="Li Y."/>
            <person name="Chen G.Z."/>
            <person name="Liu X.D."/>
            <person name="Liao X.Y."/>
            <person name="Jiang Y.T."/>
            <person name="Yu X."/>
            <person name="Hao Y."/>
            <person name="Huang J."/>
            <person name="Zhao X.W."/>
            <person name="Ke S."/>
            <person name="Chen Y.Y."/>
            <person name="Wu W.L."/>
            <person name="Hsu J.L."/>
            <person name="Lin Y.F."/>
            <person name="Huang M.D."/>
            <person name="Li C.Y."/>
            <person name="Huang L."/>
            <person name="Wang Z.W."/>
            <person name="Zhao X."/>
            <person name="Zhong W.Y."/>
            <person name="Peng D.H."/>
            <person name="Ahmad S."/>
            <person name="Lan S."/>
            <person name="Zhang J.S."/>
            <person name="Tsai W.C."/>
            <person name="Van de Peer Y."/>
            <person name="Liu Z.J."/>
        </authorList>
    </citation>
    <scope>NUCLEOTIDE SEQUENCE</scope>
    <source>
        <strain evidence="1">CP</strain>
    </source>
</reference>
<gene>
    <name evidence="1" type="ORF">QJS10_CPA08g01378</name>
</gene>
<name>A0AAV9EDH0_ACOCL</name>
<dbReference type="Proteomes" id="UP001180020">
    <property type="component" value="Unassembled WGS sequence"/>
</dbReference>
<organism evidence="1 2">
    <name type="scientific">Acorus calamus</name>
    <name type="common">Sweet flag</name>
    <dbReference type="NCBI Taxonomy" id="4465"/>
    <lineage>
        <taxon>Eukaryota</taxon>
        <taxon>Viridiplantae</taxon>
        <taxon>Streptophyta</taxon>
        <taxon>Embryophyta</taxon>
        <taxon>Tracheophyta</taxon>
        <taxon>Spermatophyta</taxon>
        <taxon>Magnoliopsida</taxon>
        <taxon>Liliopsida</taxon>
        <taxon>Acoraceae</taxon>
        <taxon>Acorus</taxon>
    </lineage>
</organism>